<dbReference type="EMBL" id="JADJEV010000003">
    <property type="protein sequence ID" value="MBK6973053.1"/>
    <property type="molecule type" value="Genomic_DNA"/>
</dbReference>
<accession>A0A9D7E3H3</accession>
<proteinExistence type="predicted"/>
<sequence>MVTISKLTVTNAKPIDASNWLTVRDVFGPREIPDSSPRGDCILQADTSPRNIATEWSQIAWSGGEPIAGKPNQRRVKRQATGTTTITASIGTSSQKLVLWTMWADVSVLTKGPRPAQAKPWSEGVPFPGPDQCGAFEVQSFSMGKNARGQVVAVAKLQPRGVGRIIVAAGKHSLFRIRRQLTAHDYVNGAPNKHKKSFGVWVDDTLLEMQVQTSAASDELYDTDAPDLPVATLTAETYNNFRQWLDWDGQPCSNFAYWYFQARWKDQQVTLKEVGQGSITLPQQAFYKKP</sequence>
<evidence type="ECO:0000313" key="1">
    <source>
        <dbReference type="EMBL" id="MBK6973053.1"/>
    </source>
</evidence>
<gene>
    <name evidence="1" type="ORF">IPH26_08950</name>
</gene>
<dbReference type="Proteomes" id="UP000807785">
    <property type="component" value="Unassembled WGS sequence"/>
</dbReference>
<protein>
    <submittedName>
        <fullName evidence="1">Uncharacterized protein</fullName>
    </submittedName>
</protein>
<evidence type="ECO:0000313" key="2">
    <source>
        <dbReference type="Proteomes" id="UP000807785"/>
    </source>
</evidence>
<comment type="caution">
    <text evidence="1">The sequence shown here is derived from an EMBL/GenBank/DDBJ whole genome shotgun (WGS) entry which is preliminary data.</text>
</comment>
<reference evidence="1" key="1">
    <citation type="submission" date="2020-10" db="EMBL/GenBank/DDBJ databases">
        <title>Connecting structure to function with the recovery of over 1000 high-quality activated sludge metagenome-assembled genomes encoding full-length rRNA genes using long-read sequencing.</title>
        <authorList>
            <person name="Singleton C.M."/>
            <person name="Petriglieri F."/>
            <person name="Kristensen J.M."/>
            <person name="Kirkegaard R.H."/>
            <person name="Michaelsen T.Y."/>
            <person name="Andersen M.H."/>
            <person name="Karst S.M."/>
            <person name="Dueholm M.S."/>
            <person name="Nielsen P.H."/>
            <person name="Albertsen M."/>
        </authorList>
    </citation>
    <scope>NUCLEOTIDE SEQUENCE</scope>
    <source>
        <strain evidence="1">Bjer_18-Q3-R1-45_BAT3C.347</strain>
    </source>
</reference>
<name>A0A9D7E3H3_9PROT</name>
<organism evidence="1 2">
    <name type="scientific">Candidatus Methylophosphatis roskildensis</name>
    <dbReference type="NCBI Taxonomy" id="2899263"/>
    <lineage>
        <taxon>Bacteria</taxon>
        <taxon>Pseudomonadati</taxon>
        <taxon>Pseudomonadota</taxon>
        <taxon>Betaproteobacteria</taxon>
        <taxon>Nitrosomonadales</taxon>
        <taxon>Sterolibacteriaceae</taxon>
        <taxon>Candidatus Methylophosphatis</taxon>
    </lineage>
</organism>
<dbReference type="AlphaFoldDB" id="A0A9D7E3H3"/>